<dbReference type="GO" id="GO:0006974">
    <property type="term" value="P:DNA damage response"/>
    <property type="evidence" value="ECO:0007669"/>
    <property type="project" value="TreeGrafter"/>
</dbReference>
<dbReference type="EMBL" id="FNIG01000004">
    <property type="protein sequence ID" value="SDN36889.1"/>
    <property type="molecule type" value="Genomic_DNA"/>
</dbReference>
<dbReference type="InterPro" id="IPR052022">
    <property type="entry name" value="26kDa_periplasmic_antigen"/>
</dbReference>
<dbReference type="Gene3D" id="3.30.110.170">
    <property type="entry name" value="Protein of unknown function (DUF541), domain 1"/>
    <property type="match status" value="1"/>
</dbReference>
<dbReference type="Proteomes" id="UP000199334">
    <property type="component" value="Unassembled WGS sequence"/>
</dbReference>
<dbReference type="PANTHER" id="PTHR34387">
    <property type="entry name" value="SLR1258 PROTEIN"/>
    <property type="match status" value="1"/>
</dbReference>
<dbReference type="Gene3D" id="3.30.70.2970">
    <property type="entry name" value="Protein of unknown function (DUF541), domain 2"/>
    <property type="match status" value="1"/>
</dbReference>
<accession>A0A1H0AU45</accession>
<evidence type="ECO:0000313" key="2">
    <source>
        <dbReference type="Proteomes" id="UP000199334"/>
    </source>
</evidence>
<sequence>MNYPANYGENGKTNKRVLTVVGEGIVTTEPNIAEVSLGVVRQGQELMLVQQENAEIIQQVISVIMMYGIPMENIPTIEYTVRPVYEYVDGEQQFHGYEVMHFLRIIISDISQVGSIIDAAVASGANQIMNINFSVAELDQYYREGLRRALRDATLKAETLASAINANLDLTPIKISEQIEAPPIIYRTFAQTEATGETPIEPGQLEIQVRIEAKFQYEK</sequence>
<protein>
    <recommendedName>
        <fullName evidence="3">DUF541 domain-containing protein</fullName>
    </recommendedName>
</protein>
<dbReference type="AlphaFoldDB" id="A0A1H0AU45"/>
<keyword evidence="2" id="KW-1185">Reference proteome</keyword>
<dbReference type="RefSeq" id="WP_176752993.1">
    <property type="nucleotide sequence ID" value="NZ_BJVZ01000016.1"/>
</dbReference>
<organism evidence="1 2">
    <name type="scientific">Tenuibacillus multivorans</name>
    <dbReference type="NCBI Taxonomy" id="237069"/>
    <lineage>
        <taxon>Bacteria</taxon>
        <taxon>Bacillati</taxon>
        <taxon>Bacillota</taxon>
        <taxon>Bacilli</taxon>
        <taxon>Bacillales</taxon>
        <taxon>Bacillaceae</taxon>
        <taxon>Tenuibacillus</taxon>
    </lineage>
</organism>
<dbReference type="STRING" id="237069.SAMN05216498_2074"/>
<gene>
    <name evidence="1" type="ORF">SAMN05216498_2074</name>
</gene>
<dbReference type="Pfam" id="PF04402">
    <property type="entry name" value="SIMPL"/>
    <property type="match status" value="1"/>
</dbReference>
<proteinExistence type="predicted"/>
<evidence type="ECO:0000313" key="1">
    <source>
        <dbReference type="EMBL" id="SDN36889.1"/>
    </source>
</evidence>
<dbReference type="InterPro" id="IPR007497">
    <property type="entry name" value="SIMPL/DUF541"/>
</dbReference>
<name>A0A1H0AU45_9BACI</name>
<reference evidence="1 2" key="1">
    <citation type="submission" date="2016-10" db="EMBL/GenBank/DDBJ databases">
        <authorList>
            <person name="de Groot N.N."/>
        </authorList>
    </citation>
    <scope>NUCLEOTIDE SEQUENCE [LARGE SCALE GENOMIC DNA]</scope>
    <source>
        <strain evidence="1 2">CGMCC 1.3442</strain>
    </source>
</reference>
<evidence type="ECO:0008006" key="3">
    <source>
        <dbReference type="Google" id="ProtNLM"/>
    </source>
</evidence>
<dbReference type="PANTHER" id="PTHR34387:SF1">
    <property type="entry name" value="PERIPLASMIC IMMUNOGENIC PROTEIN"/>
    <property type="match status" value="1"/>
</dbReference>